<comment type="cofactor">
    <cofactor evidence="3">
        <name>Mg(2+)</name>
        <dbReference type="ChEBI" id="CHEBI:18420"/>
    </cofactor>
</comment>
<dbReference type="Pfam" id="PF00204">
    <property type="entry name" value="DNA_gyraseB"/>
    <property type="match status" value="1"/>
</dbReference>
<dbReference type="OrthoDB" id="931at10239"/>
<keyword evidence="7" id="KW-0547">Nucleotide-binding</keyword>
<evidence type="ECO:0000259" key="13">
    <source>
        <dbReference type="PROSITE" id="PS50880"/>
    </source>
</evidence>
<evidence type="ECO:0000313" key="15">
    <source>
        <dbReference type="Proteomes" id="UP000223025"/>
    </source>
</evidence>
<dbReference type="PROSITE" id="PS50880">
    <property type="entry name" value="TOPRIM"/>
    <property type="match status" value="1"/>
</dbReference>
<evidence type="ECO:0000256" key="5">
    <source>
        <dbReference type="ARBA" id="ARBA00012895"/>
    </source>
</evidence>
<evidence type="ECO:0000256" key="1">
    <source>
        <dbReference type="ARBA" id="ARBA00000185"/>
    </source>
</evidence>
<dbReference type="Gene3D" id="3.30.230.10">
    <property type="match status" value="1"/>
</dbReference>
<dbReference type="SUPFAM" id="SSF55874">
    <property type="entry name" value="ATPase domain of HSP90 chaperone/DNA topoisomerase II/histidine kinase"/>
    <property type="match status" value="1"/>
</dbReference>
<dbReference type="SUPFAM" id="SSF54211">
    <property type="entry name" value="Ribosomal protein S5 domain 2-like"/>
    <property type="match status" value="1"/>
</dbReference>
<evidence type="ECO:0000256" key="8">
    <source>
        <dbReference type="ARBA" id="ARBA00022840"/>
    </source>
</evidence>
<evidence type="ECO:0000256" key="9">
    <source>
        <dbReference type="ARBA" id="ARBA00023029"/>
    </source>
</evidence>
<dbReference type="PANTHER" id="PTHR10169:SF38">
    <property type="entry name" value="DNA TOPOISOMERASE 2"/>
    <property type="match status" value="1"/>
</dbReference>
<evidence type="ECO:0000256" key="11">
    <source>
        <dbReference type="ARBA" id="ARBA00023235"/>
    </source>
</evidence>
<evidence type="ECO:0000256" key="2">
    <source>
        <dbReference type="ARBA" id="ARBA00001913"/>
    </source>
</evidence>
<dbReference type="SUPFAM" id="SSF56719">
    <property type="entry name" value="Type II DNA topoisomerase"/>
    <property type="match status" value="1"/>
</dbReference>
<dbReference type="GO" id="GO:0006265">
    <property type="term" value="P:DNA topological change"/>
    <property type="evidence" value="ECO:0007669"/>
    <property type="project" value="InterPro"/>
</dbReference>
<dbReference type="Proteomes" id="UP000223025">
    <property type="component" value="Segment"/>
</dbReference>
<dbReference type="InterPro" id="IPR006171">
    <property type="entry name" value="TOPRIM_dom"/>
</dbReference>
<comment type="cofactor">
    <cofactor evidence="2">
        <name>Ca(2+)</name>
        <dbReference type="ChEBI" id="CHEBI:29108"/>
    </cofactor>
</comment>
<dbReference type="EMBL" id="MF403008">
    <property type="protein sequence ID" value="AUZ94816.1"/>
    <property type="molecule type" value="Genomic_DNA"/>
</dbReference>
<dbReference type="Pfam" id="PF01751">
    <property type="entry name" value="Toprim"/>
    <property type="match status" value="1"/>
</dbReference>
<keyword evidence="11 14" id="KW-0413">Isomerase</keyword>
<dbReference type="InterPro" id="IPR001241">
    <property type="entry name" value="Topo_IIA"/>
</dbReference>
<keyword evidence="10" id="KW-0238">DNA-binding</keyword>
<dbReference type="GO" id="GO:0005524">
    <property type="term" value="F:ATP binding"/>
    <property type="evidence" value="ECO:0007669"/>
    <property type="project" value="UniProtKB-KW"/>
</dbReference>
<protein>
    <recommendedName>
        <fullName evidence="6">DNA topoisomerase 2</fullName>
        <ecNumber evidence="5">5.6.2.2</ecNumber>
    </recommendedName>
    <alternativeName>
        <fullName evidence="12">DNA topoisomerase II</fullName>
    </alternativeName>
</protein>
<accession>A0A2L0UZ51</accession>
<keyword evidence="9" id="KW-0799">Topoisomerase</keyword>
<name>A0A2L0UZ51_9CAUD</name>
<dbReference type="InterPro" id="IPR036890">
    <property type="entry name" value="HATPase_C_sf"/>
</dbReference>
<dbReference type="KEGG" id="vg:40088007"/>
<evidence type="ECO:0000256" key="3">
    <source>
        <dbReference type="ARBA" id="ARBA00001946"/>
    </source>
</evidence>
<sequence length="604" mass="69195">MYLGSPDPHTQQIISYDNGQPILAEMTWVPALYTGFREIIDNALDEVVGHGFGNRIDITYNEKDLIFSVKDNGRGIPITYDEEHQMYAATMALTEPKAGRNFEERGAVAGTNGIGASATNITAEYFNFEIVRDGKKFKQRCTEGNVVLGDYLQIFDPEITKSASSSYTYIEYKPSREVYKHRILPEQFVKDRLYEIAVANPDIKISYNGEVIKVKLRPEQNLFPNKKPIIIEHHNENMRVKFWLLPEWSKENEFMTTIVNNINAFNGGVHMETFRRSFLTNFLNSLTKESKRRKLQPNRSDVTEGLLIYNITVMNAPNFDSQSKTRLINEEVEKELKKAFDDEALYKNIIKKNPEWIEAIFERCARRTMKKDASEIEKIAKKNSRLKIAKLMDATGKDRSKCILLLGEGDSAIAGAAAVRDPEIHGGLPLRGKVLNVTGEDLKKVVNNAELINITTSLGLVIGQKADRENMRYGQVYIATDSDEDGKNIAALLVNFFNTFWPELLEDTEKPFLNIFQTPFIIMEKGKQRQYVYAHNYSEFDPKDYSGWQIIRAKGLGTLEEVDWKYALDNPLLFPIIKDENLNDTLDLIFNEKRADDRKEWIGM</sequence>
<dbReference type="Gene3D" id="3.40.50.670">
    <property type="match status" value="1"/>
</dbReference>
<dbReference type="GeneID" id="40088007"/>
<dbReference type="GO" id="GO:0003918">
    <property type="term" value="F:DNA topoisomerase type II (double strand cut, ATP-hydrolyzing) activity"/>
    <property type="evidence" value="ECO:0007669"/>
    <property type="project" value="UniProtKB-EC"/>
</dbReference>
<dbReference type="GO" id="GO:0003677">
    <property type="term" value="F:DNA binding"/>
    <property type="evidence" value="ECO:0007669"/>
    <property type="project" value="UniProtKB-KW"/>
</dbReference>
<dbReference type="PRINTS" id="PR01158">
    <property type="entry name" value="TOPISMRASEII"/>
</dbReference>
<dbReference type="InterPro" id="IPR013759">
    <property type="entry name" value="Topo_IIA_B_C"/>
</dbReference>
<dbReference type="InterPro" id="IPR013506">
    <property type="entry name" value="Topo_IIA_bsu_dom2"/>
</dbReference>
<dbReference type="InterPro" id="IPR020568">
    <property type="entry name" value="Ribosomal_Su5_D2-typ_SF"/>
</dbReference>
<evidence type="ECO:0000256" key="4">
    <source>
        <dbReference type="ARBA" id="ARBA00011080"/>
    </source>
</evidence>
<dbReference type="InterPro" id="IPR013760">
    <property type="entry name" value="Topo_IIA-like_dom_sf"/>
</dbReference>
<dbReference type="InterPro" id="IPR018522">
    <property type="entry name" value="TopoIIA_CS"/>
</dbReference>
<dbReference type="RefSeq" id="YP_009611669.1">
    <property type="nucleotide sequence ID" value="NC_042013.1"/>
</dbReference>
<dbReference type="PROSITE" id="PS00177">
    <property type="entry name" value="TOPOISOMERASE_II"/>
    <property type="match status" value="1"/>
</dbReference>
<dbReference type="EC" id="5.6.2.2" evidence="5"/>
<evidence type="ECO:0000256" key="12">
    <source>
        <dbReference type="ARBA" id="ARBA00031138"/>
    </source>
</evidence>
<dbReference type="PANTHER" id="PTHR10169">
    <property type="entry name" value="DNA TOPOISOMERASE/GYRASE"/>
    <property type="match status" value="1"/>
</dbReference>
<evidence type="ECO:0000256" key="6">
    <source>
        <dbReference type="ARBA" id="ARBA00019635"/>
    </source>
</evidence>
<evidence type="ECO:0000256" key="10">
    <source>
        <dbReference type="ARBA" id="ARBA00023125"/>
    </source>
</evidence>
<keyword evidence="8" id="KW-0067">ATP-binding</keyword>
<evidence type="ECO:0000256" key="7">
    <source>
        <dbReference type="ARBA" id="ARBA00022741"/>
    </source>
</evidence>
<feature type="domain" description="Toprim" evidence="13">
    <location>
        <begin position="402"/>
        <end position="519"/>
    </location>
</feature>
<dbReference type="PRINTS" id="PR00418">
    <property type="entry name" value="TPI2FAMILY"/>
</dbReference>
<reference evidence="14 15" key="1">
    <citation type="submission" date="2017-06" db="EMBL/GenBank/DDBJ databases">
        <authorList>
            <person name="Kim H.J."/>
            <person name="Triplett B.A."/>
        </authorList>
    </citation>
    <scope>NUCLEOTIDE SEQUENCE [LARGE SCALE GENOMIC DNA]</scope>
</reference>
<keyword evidence="15" id="KW-1185">Reference proteome</keyword>
<organism evidence="14 15">
    <name type="scientific">Agrobacterium phage Atu_ph07</name>
    <dbReference type="NCBI Taxonomy" id="2024264"/>
    <lineage>
        <taxon>Viruses</taxon>
        <taxon>Duplodnaviria</taxon>
        <taxon>Heunggongvirae</taxon>
        <taxon>Uroviricota</taxon>
        <taxon>Caudoviricetes</taxon>
        <taxon>Polybotosvirus</taxon>
        <taxon>Polybotosvirus Atuph07</taxon>
    </lineage>
</organism>
<proteinExistence type="inferred from homology"/>
<dbReference type="FunFam" id="3.40.50.670:FF:000001">
    <property type="entry name" value="DNA topoisomerase 2"/>
    <property type="match status" value="1"/>
</dbReference>
<dbReference type="InterPro" id="IPR050634">
    <property type="entry name" value="DNA_Topoisomerase_II"/>
</dbReference>
<comment type="catalytic activity">
    <reaction evidence="1">
        <text>ATP-dependent breakage, passage and rejoining of double-stranded DNA.</text>
        <dbReference type="EC" id="5.6.2.2"/>
    </reaction>
</comment>
<comment type="similarity">
    <text evidence="4">Belongs to the type II topoisomerase family.</text>
</comment>
<dbReference type="SMART" id="SM00433">
    <property type="entry name" value="TOP2c"/>
    <property type="match status" value="1"/>
</dbReference>
<dbReference type="InterPro" id="IPR003594">
    <property type="entry name" value="HATPase_dom"/>
</dbReference>
<dbReference type="GO" id="GO:0000819">
    <property type="term" value="P:sister chromatid segregation"/>
    <property type="evidence" value="ECO:0007669"/>
    <property type="project" value="TreeGrafter"/>
</dbReference>
<dbReference type="InterPro" id="IPR001154">
    <property type="entry name" value="TopoII_euk"/>
</dbReference>
<dbReference type="InterPro" id="IPR014721">
    <property type="entry name" value="Ribsml_uS5_D2-typ_fold_subgr"/>
</dbReference>
<evidence type="ECO:0000313" key="14">
    <source>
        <dbReference type="EMBL" id="AUZ94816.1"/>
    </source>
</evidence>
<dbReference type="Gene3D" id="3.30.565.10">
    <property type="entry name" value="Histidine kinase-like ATPase, C-terminal domain"/>
    <property type="match status" value="1"/>
</dbReference>
<dbReference type="Pfam" id="PF02518">
    <property type="entry name" value="HATPase_c"/>
    <property type="match status" value="1"/>
</dbReference>